<dbReference type="GO" id="GO:0015074">
    <property type="term" value="P:DNA integration"/>
    <property type="evidence" value="ECO:0007669"/>
    <property type="project" value="UniProtKB-KW"/>
</dbReference>
<dbReference type="GO" id="GO:0006310">
    <property type="term" value="P:DNA recombination"/>
    <property type="evidence" value="ECO:0007669"/>
    <property type="project" value="UniProtKB-KW"/>
</dbReference>
<name>A0AB37U991_9CYAN</name>
<evidence type="ECO:0000259" key="6">
    <source>
        <dbReference type="PROSITE" id="PS51898"/>
    </source>
</evidence>
<dbReference type="InterPro" id="IPR011010">
    <property type="entry name" value="DNA_brk_join_enz"/>
</dbReference>
<keyword evidence="3 5" id="KW-0238">DNA-binding</keyword>
<dbReference type="InterPro" id="IPR002104">
    <property type="entry name" value="Integrase_catalytic"/>
</dbReference>
<keyword evidence="9" id="KW-1185">Reference proteome</keyword>
<keyword evidence="2" id="KW-0229">DNA integration</keyword>
<evidence type="ECO:0000256" key="1">
    <source>
        <dbReference type="ARBA" id="ARBA00008857"/>
    </source>
</evidence>
<dbReference type="InterPro" id="IPR044068">
    <property type="entry name" value="CB"/>
</dbReference>
<dbReference type="InterPro" id="IPR010998">
    <property type="entry name" value="Integrase_recombinase_N"/>
</dbReference>
<protein>
    <submittedName>
        <fullName evidence="8">Tyrosine recombinase XerC</fullName>
    </submittedName>
</protein>
<dbReference type="InterPro" id="IPR050090">
    <property type="entry name" value="Tyrosine_recombinase_XerCD"/>
</dbReference>
<dbReference type="Pfam" id="PF00589">
    <property type="entry name" value="Phage_integrase"/>
    <property type="match status" value="1"/>
</dbReference>
<dbReference type="EMBL" id="RSCK01000196">
    <property type="protein sequence ID" value="RUS95265.1"/>
    <property type="molecule type" value="Genomic_DNA"/>
</dbReference>
<organism evidence="8 9">
    <name type="scientific">Chroococcidiopsis cubana SAG 39.79</name>
    <dbReference type="NCBI Taxonomy" id="388085"/>
    <lineage>
        <taxon>Bacteria</taxon>
        <taxon>Bacillati</taxon>
        <taxon>Cyanobacteriota</taxon>
        <taxon>Cyanophyceae</taxon>
        <taxon>Chroococcidiopsidales</taxon>
        <taxon>Chroococcidiopsidaceae</taxon>
        <taxon>Chroococcidiopsis</taxon>
    </lineage>
</organism>
<dbReference type="Gene3D" id="1.10.443.10">
    <property type="entry name" value="Intergrase catalytic core"/>
    <property type="match status" value="1"/>
</dbReference>
<dbReference type="PANTHER" id="PTHR30349">
    <property type="entry name" value="PHAGE INTEGRASE-RELATED"/>
    <property type="match status" value="1"/>
</dbReference>
<accession>A0AB37U991</accession>
<dbReference type="SUPFAM" id="SSF56349">
    <property type="entry name" value="DNA breaking-rejoining enzymes"/>
    <property type="match status" value="1"/>
</dbReference>
<evidence type="ECO:0000256" key="2">
    <source>
        <dbReference type="ARBA" id="ARBA00022908"/>
    </source>
</evidence>
<proteinExistence type="inferred from homology"/>
<evidence type="ECO:0000259" key="7">
    <source>
        <dbReference type="PROSITE" id="PS51900"/>
    </source>
</evidence>
<comment type="caution">
    <text evidence="8">The sequence shown here is derived from an EMBL/GenBank/DDBJ whole genome shotgun (WGS) entry which is preliminary data.</text>
</comment>
<reference evidence="8 9" key="1">
    <citation type="journal article" date="2019" name="Genome Biol. Evol.">
        <title>Day and night: Metabolic profiles and evolutionary relationships of six axenic non-marine cyanobacteria.</title>
        <authorList>
            <person name="Will S.E."/>
            <person name="Henke P."/>
            <person name="Boedeker C."/>
            <person name="Huang S."/>
            <person name="Brinkmann H."/>
            <person name="Rohde M."/>
            <person name="Jarek M."/>
            <person name="Friedl T."/>
            <person name="Seufert S."/>
            <person name="Schumacher M."/>
            <person name="Overmann J."/>
            <person name="Neumann-Schaal M."/>
            <person name="Petersen J."/>
        </authorList>
    </citation>
    <scope>NUCLEOTIDE SEQUENCE [LARGE SCALE GENOMIC DNA]</scope>
    <source>
        <strain evidence="8 9">SAG 39.79</strain>
    </source>
</reference>
<dbReference type="InterPro" id="IPR004107">
    <property type="entry name" value="Integrase_SAM-like_N"/>
</dbReference>
<feature type="domain" description="Core-binding (CB)" evidence="7">
    <location>
        <begin position="9"/>
        <end position="88"/>
    </location>
</feature>
<evidence type="ECO:0000256" key="4">
    <source>
        <dbReference type="ARBA" id="ARBA00023172"/>
    </source>
</evidence>
<evidence type="ECO:0000256" key="5">
    <source>
        <dbReference type="PROSITE-ProRule" id="PRU01248"/>
    </source>
</evidence>
<evidence type="ECO:0000313" key="8">
    <source>
        <dbReference type="EMBL" id="RUS95265.1"/>
    </source>
</evidence>
<gene>
    <name evidence="8" type="primary">xerC</name>
    <name evidence="8" type="ORF">DSM107010_71410</name>
</gene>
<dbReference type="AlphaFoldDB" id="A0AB37U991"/>
<evidence type="ECO:0000256" key="3">
    <source>
        <dbReference type="ARBA" id="ARBA00023125"/>
    </source>
</evidence>
<keyword evidence="4" id="KW-0233">DNA recombination</keyword>
<comment type="similarity">
    <text evidence="1">Belongs to the 'phage' integrase family.</text>
</comment>
<dbReference type="PANTHER" id="PTHR30349:SF41">
    <property type="entry name" value="INTEGRASE_RECOMBINASE PROTEIN MJ0367-RELATED"/>
    <property type="match status" value="1"/>
</dbReference>
<dbReference type="Gene3D" id="1.10.150.130">
    <property type="match status" value="1"/>
</dbReference>
<dbReference type="GO" id="GO:0003677">
    <property type="term" value="F:DNA binding"/>
    <property type="evidence" value="ECO:0007669"/>
    <property type="project" value="UniProtKB-UniRule"/>
</dbReference>
<dbReference type="RefSeq" id="WP_106171157.1">
    <property type="nucleotide sequence ID" value="NZ_JAVKZF010000004.1"/>
</dbReference>
<dbReference type="Pfam" id="PF02899">
    <property type="entry name" value="Phage_int_SAM_1"/>
    <property type="match status" value="1"/>
</dbReference>
<dbReference type="Proteomes" id="UP000282574">
    <property type="component" value="Unassembled WGS sequence"/>
</dbReference>
<sequence length="297" mass="33787">MKSPNTNELTLEVAVASFLADLAHANRSAHTRRGYTTDLRRLLNFYSGRLTAITTDHIRKFLDTCTHLSPATVARQQATLASFFNWAYCQELIETNPMTRIERVKLSAPKLNSMGRQQIEKILAAIPKSEARDRLLYRLIFETGLRIGEALAVYIEDLNLTTDDEHVNVVGKGGFRRTVLLDDKRLVAMLRTYLKQTGYKYGPLFRAQKNGRGGPLRYQSVQQKWALCCQKAGIDCTIHQLRHAHATELVNGGVSLATIRKRLGHKNLQTTLRYAEESDATADAEIRTWRRQRHQHS</sequence>
<evidence type="ECO:0000313" key="9">
    <source>
        <dbReference type="Proteomes" id="UP000282574"/>
    </source>
</evidence>
<dbReference type="InterPro" id="IPR013762">
    <property type="entry name" value="Integrase-like_cat_sf"/>
</dbReference>
<dbReference type="PROSITE" id="PS51900">
    <property type="entry name" value="CB"/>
    <property type="match status" value="1"/>
</dbReference>
<feature type="domain" description="Tyr recombinase" evidence="6">
    <location>
        <begin position="109"/>
        <end position="288"/>
    </location>
</feature>
<dbReference type="CDD" id="cd00397">
    <property type="entry name" value="DNA_BRE_C"/>
    <property type="match status" value="1"/>
</dbReference>
<dbReference type="PROSITE" id="PS51898">
    <property type="entry name" value="TYR_RECOMBINASE"/>
    <property type="match status" value="1"/>
</dbReference>